<proteinExistence type="predicted"/>
<feature type="region of interest" description="Disordered" evidence="1">
    <location>
        <begin position="1"/>
        <end position="58"/>
    </location>
</feature>
<gene>
    <name evidence="2" type="ORF">V5N11_029615</name>
</gene>
<organism evidence="2 3">
    <name type="scientific">Cardamine amara subsp. amara</name>
    <dbReference type="NCBI Taxonomy" id="228776"/>
    <lineage>
        <taxon>Eukaryota</taxon>
        <taxon>Viridiplantae</taxon>
        <taxon>Streptophyta</taxon>
        <taxon>Embryophyta</taxon>
        <taxon>Tracheophyta</taxon>
        <taxon>Spermatophyta</taxon>
        <taxon>Magnoliopsida</taxon>
        <taxon>eudicotyledons</taxon>
        <taxon>Gunneridae</taxon>
        <taxon>Pentapetalae</taxon>
        <taxon>rosids</taxon>
        <taxon>malvids</taxon>
        <taxon>Brassicales</taxon>
        <taxon>Brassicaceae</taxon>
        <taxon>Cardamineae</taxon>
        <taxon>Cardamine</taxon>
    </lineage>
</organism>
<evidence type="ECO:0000256" key="1">
    <source>
        <dbReference type="SAM" id="MobiDB-lite"/>
    </source>
</evidence>
<evidence type="ECO:0000313" key="3">
    <source>
        <dbReference type="Proteomes" id="UP001558713"/>
    </source>
</evidence>
<accession>A0ABD1BAV0</accession>
<feature type="region of interest" description="Disordered" evidence="1">
    <location>
        <begin position="201"/>
        <end position="265"/>
    </location>
</feature>
<keyword evidence="3" id="KW-1185">Reference proteome</keyword>
<feature type="compositionally biased region" description="Basic and acidic residues" evidence="1">
    <location>
        <begin position="205"/>
        <end position="226"/>
    </location>
</feature>
<protein>
    <submittedName>
        <fullName evidence="2">Uncharacterized protein</fullName>
    </submittedName>
</protein>
<comment type="caution">
    <text evidence="2">The sequence shown here is derived from an EMBL/GenBank/DDBJ whole genome shotgun (WGS) entry which is preliminary data.</text>
</comment>
<dbReference type="Proteomes" id="UP001558713">
    <property type="component" value="Unassembled WGS sequence"/>
</dbReference>
<feature type="compositionally biased region" description="Basic and acidic residues" evidence="1">
    <location>
        <begin position="236"/>
        <end position="250"/>
    </location>
</feature>
<name>A0ABD1BAV0_CARAN</name>
<sequence>MNNQNQGGYSNFGQRNNFSGNQNSTGYVSKPQYSKPFTSNNSYGRTYGSSSYQAPPAQTETSEIKAKLKQVLEGQQKITVDFNGKIDALYTYLNSKVEALNTHVKKLDTQVAQTAGAMIRQDRTLPGRTDANPKYQCSALTLRRCKELNPILRRSLNAEKIADLEKIETDFEDGIHATGNTIGLCRDLPVLIDEDELVDVEESEVEKHEKSEDSNKSKNLANDKNESVLVNTYTRNGRDAEAASKQKSEEQQNPTERVYKPKIPFPMNPRKSKQELYEAKCRAILKKLTMEIHLMDAIKTTLVVKSCLKRMLTTYMVFMGF</sequence>
<dbReference type="AlphaFoldDB" id="A0ABD1BAV0"/>
<reference evidence="2 3" key="1">
    <citation type="submission" date="2024-04" db="EMBL/GenBank/DDBJ databases">
        <title>Genome assembly C_amara_ONT_v2.</title>
        <authorList>
            <person name="Yant L."/>
            <person name="Moore C."/>
            <person name="Slenker M."/>
        </authorList>
    </citation>
    <scope>NUCLEOTIDE SEQUENCE [LARGE SCALE GENOMIC DNA]</scope>
    <source>
        <tissue evidence="2">Leaf</tissue>
    </source>
</reference>
<dbReference type="EMBL" id="JBANAX010000276">
    <property type="protein sequence ID" value="KAL1216048.1"/>
    <property type="molecule type" value="Genomic_DNA"/>
</dbReference>
<evidence type="ECO:0000313" key="2">
    <source>
        <dbReference type="EMBL" id="KAL1216048.1"/>
    </source>
</evidence>